<dbReference type="EMBL" id="KZ805445">
    <property type="protein sequence ID" value="PVH97141.1"/>
    <property type="molecule type" value="Genomic_DNA"/>
</dbReference>
<dbReference type="GO" id="GO:0008168">
    <property type="term" value="F:methyltransferase activity"/>
    <property type="evidence" value="ECO:0007669"/>
    <property type="project" value="UniProtKB-KW"/>
</dbReference>
<reference evidence="1 2" key="1">
    <citation type="journal article" date="2018" name="Sci. Rep.">
        <title>Comparative genomics provides insights into the lifestyle and reveals functional heterogeneity of dark septate endophytic fungi.</title>
        <authorList>
            <person name="Knapp D.G."/>
            <person name="Nemeth J.B."/>
            <person name="Barry K."/>
            <person name="Hainaut M."/>
            <person name="Henrissat B."/>
            <person name="Johnson J."/>
            <person name="Kuo A."/>
            <person name="Lim J.H.P."/>
            <person name="Lipzen A."/>
            <person name="Nolan M."/>
            <person name="Ohm R.A."/>
            <person name="Tamas L."/>
            <person name="Grigoriev I.V."/>
            <person name="Spatafora J.W."/>
            <person name="Nagy L.G."/>
            <person name="Kovacs G.M."/>
        </authorList>
    </citation>
    <scope>NUCLEOTIDE SEQUENCE [LARGE SCALE GENOMIC DNA]</scope>
    <source>
        <strain evidence="1 2">DSE2036</strain>
    </source>
</reference>
<protein>
    <submittedName>
        <fullName evidence="1">S-adenosyl-L-methionine-dependent methyltransferase</fullName>
    </submittedName>
</protein>
<evidence type="ECO:0000313" key="2">
    <source>
        <dbReference type="Proteomes" id="UP000244855"/>
    </source>
</evidence>
<keyword evidence="2" id="KW-1185">Reference proteome</keyword>
<gene>
    <name evidence="1" type="ORF">DM02DRAFT_644379</name>
</gene>
<organism evidence="1 2">
    <name type="scientific">Periconia macrospinosa</name>
    <dbReference type="NCBI Taxonomy" id="97972"/>
    <lineage>
        <taxon>Eukaryota</taxon>
        <taxon>Fungi</taxon>
        <taxon>Dikarya</taxon>
        <taxon>Ascomycota</taxon>
        <taxon>Pezizomycotina</taxon>
        <taxon>Dothideomycetes</taxon>
        <taxon>Pleosporomycetidae</taxon>
        <taxon>Pleosporales</taxon>
        <taxon>Massarineae</taxon>
        <taxon>Periconiaceae</taxon>
        <taxon>Periconia</taxon>
    </lineage>
</organism>
<dbReference type="SUPFAM" id="SSF53335">
    <property type="entry name" value="S-adenosyl-L-methionine-dependent methyltransferases"/>
    <property type="match status" value="1"/>
</dbReference>
<dbReference type="Pfam" id="PF13489">
    <property type="entry name" value="Methyltransf_23"/>
    <property type="match status" value="1"/>
</dbReference>
<dbReference type="Proteomes" id="UP000244855">
    <property type="component" value="Unassembled WGS sequence"/>
</dbReference>
<dbReference type="PANTHER" id="PTHR43591">
    <property type="entry name" value="METHYLTRANSFERASE"/>
    <property type="match status" value="1"/>
</dbReference>
<dbReference type="InterPro" id="IPR029063">
    <property type="entry name" value="SAM-dependent_MTases_sf"/>
</dbReference>
<evidence type="ECO:0000313" key="1">
    <source>
        <dbReference type="EMBL" id="PVH97141.1"/>
    </source>
</evidence>
<proteinExistence type="predicted"/>
<dbReference type="PANTHER" id="PTHR43591:SF10">
    <property type="entry name" value="ABC TRANSMEMBRANE TYPE-1 DOMAIN-CONTAINING PROTEIN-RELATED"/>
    <property type="match status" value="1"/>
</dbReference>
<dbReference type="CDD" id="cd02440">
    <property type="entry name" value="AdoMet_MTases"/>
    <property type="match status" value="1"/>
</dbReference>
<keyword evidence="1" id="KW-0808">Transferase</keyword>
<dbReference type="OrthoDB" id="2013972at2759"/>
<keyword evidence="1" id="KW-0489">Methyltransferase</keyword>
<sequence>MITVDDDANTELDSTFGDAASDTTSLNSSVLNYHYENGRRYHAYQQGRYLLPNDEHEQDHMDILGHIFSLILSGRLFLAPIAESPQRILDLGTGTGLWAIEMGDMYPSAEVIGNDLSPIQPKMVPPNVVFEVDDIESEWVYKSPFDYIHARFLATAIRDWPRLFDQAFKHLKPGGYAEFMDYDFIYRSDDNTLTENHEMYINCVETVRAASVLGQDACPGPKLKKWAEDAGFADVTQHVFKVPYGPWPKDPKLKEIGAWNQLQALEGLEGWTTALLSRVLKWSQQRIQVHLAKLRDDYRDRKIHAYATLYVVYGQKPGGQAGGGD</sequence>
<dbReference type="AlphaFoldDB" id="A0A2V1DGI1"/>
<dbReference type="Gene3D" id="3.40.50.150">
    <property type="entry name" value="Vaccinia Virus protein VP39"/>
    <property type="match status" value="1"/>
</dbReference>
<name>A0A2V1DGI1_9PLEO</name>
<dbReference type="STRING" id="97972.A0A2V1DGI1"/>
<dbReference type="GO" id="GO:0032259">
    <property type="term" value="P:methylation"/>
    <property type="evidence" value="ECO:0007669"/>
    <property type="project" value="UniProtKB-KW"/>
</dbReference>
<accession>A0A2V1DGI1</accession>